<dbReference type="Proteomes" id="UP000218784">
    <property type="component" value="Unassembled WGS sequence"/>
</dbReference>
<comment type="subunit">
    <text evidence="8">Homodimer.</text>
</comment>
<dbReference type="GO" id="GO:0004525">
    <property type="term" value="F:ribonuclease III activity"/>
    <property type="evidence" value="ECO:0007669"/>
    <property type="project" value="UniProtKB-UniRule"/>
</dbReference>
<keyword evidence="7 8" id="KW-0694">RNA-binding</keyword>
<evidence type="ECO:0000256" key="2">
    <source>
        <dbReference type="ARBA" id="ARBA00010183"/>
    </source>
</evidence>
<keyword evidence="8" id="KW-0479">Metal-binding</keyword>
<dbReference type="PANTHER" id="PTHR11207">
    <property type="entry name" value="RIBONUCLEASE III"/>
    <property type="match status" value="1"/>
</dbReference>
<comment type="subcellular location">
    <subcellularLocation>
        <location evidence="8">Cytoplasm</location>
    </subcellularLocation>
</comment>
<keyword evidence="4 8" id="KW-0540">Nuclease</keyword>
<feature type="active site" evidence="8">
    <location>
        <position position="117"/>
    </location>
</feature>
<evidence type="ECO:0000256" key="1">
    <source>
        <dbReference type="ARBA" id="ARBA00000109"/>
    </source>
</evidence>
<dbReference type="GO" id="GO:0010468">
    <property type="term" value="P:regulation of gene expression"/>
    <property type="evidence" value="ECO:0007669"/>
    <property type="project" value="TreeGrafter"/>
</dbReference>
<dbReference type="InterPro" id="IPR014720">
    <property type="entry name" value="dsRBD_dom"/>
</dbReference>
<feature type="domain" description="DRBM" evidence="9">
    <location>
        <begin position="153"/>
        <end position="221"/>
    </location>
</feature>
<dbReference type="GO" id="GO:0006397">
    <property type="term" value="P:mRNA processing"/>
    <property type="evidence" value="ECO:0007669"/>
    <property type="project" value="UniProtKB-UniRule"/>
</dbReference>
<proteinExistence type="inferred from homology"/>
<dbReference type="NCBIfam" id="TIGR02191">
    <property type="entry name" value="RNaseIII"/>
    <property type="match status" value="1"/>
</dbReference>
<keyword evidence="6 8" id="KW-0378">Hydrolase</keyword>
<keyword evidence="12" id="KW-1185">Reference proteome</keyword>
<evidence type="ECO:0000259" key="9">
    <source>
        <dbReference type="PROSITE" id="PS50137"/>
    </source>
</evidence>
<dbReference type="EC" id="3.1.26.3" evidence="8"/>
<keyword evidence="8" id="KW-0460">Magnesium</keyword>
<feature type="active site" evidence="8">
    <location>
        <position position="45"/>
    </location>
</feature>
<reference evidence="11 12" key="1">
    <citation type="submission" date="2017-09" db="EMBL/GenBank/DDBJ databases">
        <title>Sphingomonas ginsenosidimutans KACC 14949, whole genome shotgun sequence.</title>
        <authorList>
            <person name="Feng G."/>
            <person name="Zhu H."/>
        </authorList>
    </citation>
    <scope>NUCLEOTIDE SEQUENCE [LARGE SCALE GENOMIC DNA]</scope>
    <source>
        <strain evidence="11 12">KACC 14949</strain>
    </source>
</reference>
<dbReference type="Gene3D" id="1.10.1520.10">
    <property type="entry name" value="Ribonuclease III domain"/>
    <property type="match status" value="1"/>
</dbReference>
<dbReference type="CDD" id="cd00593">
    <property type="entry name" value="RIBOc"/>
    <property type="match status" value="1"/>
</dbReference>
<evidence type="ECO:0000256" key="4">
    <source>
        <dbReference type="ARBA" id="ARBA00022722"/>
    </source>
</evidence>
<comment type="function">
    <text evidence="8">Digests double-stranded RNA. Involved in the processing of primary rRNA transcript to yield the immediate precursors to the large and small rRNAs (23S and 16S). Processes some mRNAs, and tRNAs when they are encoded in the rRNA operon. Processes pre-crRNA and tracrRNA of type II CRISPR loci if present in the organism.</text>
</comment>
<feature type="binding site" evidence="8">
    <location>
        <position position="41"/>
    </location>
    <ligand>
        <name>Mg(2+)</name>
        <dbReference type="ChEBI" id="CHEBI:18420"/>
    </ligand>
</feature>
<dbReference type="GO" id="GO:0019843">
    <property type="term" value="F:rRNA binding"/>
    <property type="evidence" value="ECO:0007669"/>
    <property type="project" value="UniProtKB-KW"/>
</dbReference>
<accession>A0A2A4HZG7</accession>
<dbReference type="GO" id="GO:0003725">
    <property type="term" value="F:double-stranded RNA binding"/>
    <property type="evidence" value="ECO:0007669"/>
    <property type="project" value="TreeGrafter"/>
</dbReference>
<comment type="cofactor">
    <cofactor evidence="8">
        <name>Mg(2+)</name>
        <dbReference type="ChEBI" id="CHEBI:18420"/>
    </cofactor>
</comment>
<evidence type="ECO:0000256" key="3">
    <source>
        <dbReference type="ARBA" id="ARBA00022664"/>
    </source>
</evidence>
<comment type="catalytic activity">
    <reaction evidence="1 8">
        <text>Endonucleolytic cleavage to 5'-phosphomonoester.</text>
        <dbReference type="EC" id="3.1.26.3"/>
    </reaction>
</comment>
<feature type="domain" description="RNase III" evidence="10">
    <location>
        <begin position="6"/>
        <end position="128"/>
    </location>
</feature>
<dbReference type="GO" id="GO:0046872">
    <property type="term" value="F:metal ion binding"/>
    <property type="evidence" value="ECO:0007669"/>
    <property type="project" value="UniProtKB-KW"/>
</dbReference>
<evidence type="ECO:0000313" key="11">
    <source>
        <dbReference type="EMBL" id="PCG09421.1"/>
    </source>
</evidence>
<feature type="binding site" evidence="8">
    <location>
        <position position="114"/>
    </location>
    <ligand>
        <name>Mg(2+)</name>
        <dbReference type="ChEBI" id="CHEBI:18420"/>
    </ligand>
</feature>
<dbReference type="EMBL" id="NWVD01000002">
    <property type="protein sequence ID" value="PCG09421.1"/>
    <property type="molecule type" value="Genomic_DNA"/>
</dbReference>
<evidence type="ECO:0000259" key="10">
    <source>
        <dbReference type="PROSITE" id="PS50142"/>
    </source>
</evidence>
<protein>
    <recommendedName>
        <fullName evidence="8">Ribonuclease 3</fullName>
        <ecNumber evidence="8">3.1.26.3</ecNumber>
    </recommendedName>
    <alternativeName>
        <fullName evidence="8">Ribonuclease III</fullName>
        <shortName evidence="8">RNase III</shortName>
    </alternativeName>
</protein>
<dbReference type="PROSITE" id="PS50137">
    <property type="entry name" value="DS_RBD"/>
    <property type="match status" value="1"/>
</dbReference>
<dbReference type="GO" id="GO:0006364">
    <property type="term" value="P:rRNA processing"/>
    <property type="evidence" value="ECO:0007669"/>
    <property type="project" value="UniProtKB-UniRule"/>
</dbReference>
<dbReference type="Pfam" id="PF00035">
    <property type="entry name" value="dsrm"/>
    <property type="match status" value="1"/>
</dbReference>
<gene>
    <name evidence="8 11" type="primary">rnc</name>
    <name evidence="11" type="ORF">COA17_05890</name>
</gene>
<dbReference type="InterPro" id="IPR036389">
    <property type="entry name" value="RNase_III_sf"/>
</dbReference>
<evidence type="ECO:0000256" key="6">
    <source>
        <dbReference type="ARBA" id="ARBA00022801"/>
    </source>
</evidence>
<keyword evidence="3 8" id="KW-0507">mRNA processing</keyword>
<keyword evidence="8" id="KW-0819">tRNA processing</keyword>
<dbReference type="PROSITE" id="PS00517">
    <property type="entry name" value="RNASE_3_1"/>
    <property type="match status" value="1"/>
</dbReference>
<dbReference type="GO" id="GO:0008033">
    <property type="term" value="P:tRNA processing"/>
    <property type="evidence" value="ECO:0007669"/>
    <property type="project" value="UniProtKB-KW"/>
</dbReference>
<feature type="binding site" evidence="8">
    <location>
        <position position="117"/>
    </location>
    <ligand>
        <name>Mg(2+)</name>
        <dbReference type="ChEBI" id="CHEBI:18420"/>
    </ligand>
</feature>
<dbReference type="PROSITE" id="PS50142">
    <property type="entry name" value="RNASE_3_2"/>
    <property type="match status" value="1"/>
</dbReference>
<evidence type="ECO:0000256" key="7">
    <source>
        <dbReference type="ARBA" id="ARBA00022884"/>
    </source>
</evidence>
<dbReference type="RefSeq" id="WP_096610941.1">
    <property type="nucleotide sequence ID" value="NZ_NWVD01000002.1"/>
</dbReference>
<dbReference type="CDD" id="cd10845">
    <property type="entry name" value="DSRM_RNAse_III_family"/>
    <property type="match status" value="1"/>
</dbReference>
<dbReference type="HAMAP" id="MF_00104">
    <property type="entry name" value="RNase_III"/>
    <property type="match status" value="1"/>
</dbReference>
<dbReference type="SUPFAM" id="SSF69065">
    <property type="entry name" value="RNase III domain-like"/>
    <property type="match status" value="1"/>
</dbReference>
<dbReference type="PANTHER" id="PTHR11207:SF0">
    <property type="entry name" value="RIBONUCLEASE 3"/>
    <property type="match status" value="1"/>
</dbReference>
<dbReference type="SMART" id="SM00358">
    <property type="entry name" value="DSRM"/>
    <property type="match status" value="1"/>
</dbReference>
<keyword evidence="8" id="KW-0699">rRNA-binding</keyword>
<dbReference type="InterPro" id="IPR000999">
    <property type="entry name" value="RNase_III_dom"/>
</dbReference>
<sequence length="233" mass="25301">MSDDLADWVERAFGVRPADTASFVRALTHSSREGESYERLEFLGDRVLGLVMAEWLYETFPDEPEGQLTKRFNALVTGVVCADVARSIDAEARVRLGKQAHSDGAQHSDNVLGDVMEALLGALYRTAGLDAARDAIRRLWAERLHADARAPQHPKSALQEWAAANRRGVPAYAIVDRSGPGHAPRFTVAASVGKDSVTAQGASKQEAETEAARTLLATLEEQAAASAKPRRRK</sequence>
<evidence type="ECO:0000256" key="5">
    <source>
        <dbReference type="ARBA" id="ARBA00022759"/>
    </source>
</evidence>
<dbReference type="InterPro" id="IPR011907">
    <property type="entry name" value="RNase_III"/>
</dbReference>
<name>A0A2A4HZG7_9SPHN</name>
<dbReference type="GO" id="GO:0005737">
    <property type="term" value="C:cytoplasm"/>
    <property type="evidence" value="ECO:0007669"/>
    <property type="project" value="UniProtKB-SubCell"/>
</dbReference>
<keyword evidence="8" id="KW-0698">rRNA processing</keyword>
<evidence type="ECO:0000313" key="12">
    <source>
        <dbReference type="Proteomes" id="UP000218784"/>
    </source>
</evidence>
<dbReference type="Pfam" id="PF14622">
    <property type="entry name" value="Ribonucleas_3_3"/>
    <property type="match status" value="1"/>
</dbReference>
<keyword evidence="8" id="KW-0963">Cytoplasm</keyword>
<comment type="caution">
    <text evidence="11">The sequence shown here is derived from an EMBL/GenBank/DDBJ whole genome shotgun (WGS) entry which is preliminary data.</text>
</comment>
<dbReference type="SUPFAM" id="SSF54768">
    <property type="entry name" value="dsRNA-binding domain-like"/>
    <property type="match status" value="1"/>
</dbReference>
<dbReference type="AlphaFoldDB" id="A0A2A4HZG7"/>
<organism evidence="11 12">
    <name type="scientific">Sphingomonas ginsenosidimutans</name>
    <dbReference type="NCBI Taxonomy" id="862134"/>
    <lineage>
        <taxon>Bacteria</taxon>
        <taxon>Pseudomonadati</taxon>
        <taxon>Pseudomonadota</taxon>
        <taxon>Alphaproteobacteria</taxon>
        <taxon>Sphingomonadales</taxon>
        <taxon>Sphingomonadaceae</taxon>
        <taxon>Sphingomonas</taxon>
    </lineage>
</organism>
<dbReference type="SMART" id="SM00535">
    <property type="entry name" value="RIBOc"/>
    <property type="match status" value="1"/>
</dbReference>
<evidence type="ECO:0000256" key="8">
    <source>
        <dbReference type="HAMAP-Rule" id="MF_00104"/>
    </source>
</evidence>
<keyword evidence="5 8" id="KW-0255">Endonuclease</keyword>
<comment type="similarity">
    <text evidence="2">Belongs to the ribonuclease III family.</text>
</comment>
<dbReference type="Gene3D" id="3.30.160.20">
    <property type="match status" value="1"/>
</dbReference>